<gene>
    <name evidence="1" type="ORF">EV44_g3579</name>
</gene>
<proteinExistence type="predicted"/>
<evidence type="ECO:0000313" key="1">
    <source>
        <dbReference type="EMBL" id="KHJ35727.1"/>
    </source>
</evidence>
<comment type="caution">
    <text evidence="1">The sequence shown here is derived from an EMBL/GenBank/DDBJ whole genome shotgun (WGS) entry which is preliminary data.</text>
</comment>
<reference evidence="1 2" key="1">
    <citation type="journal article" date="2014" name="BMC Genomics">
        <title>Adaptive genomic structural variation in the grape powdery mildew pathogen, Erysiphe necator.</title>
        <authorList>
            <person name="Jones L."/>
            <person name="Riaz S."/>
            <person name="Morales-Cruz A."/>
            <person name="Amrine K.C."/>
            <person name="McGuire B."/>
            <person name="Gubler W.D."/>
            <person name="Walker M.A."/>
            <person name="Cantu D."/>
        </authorList>
    </citation>
    <scope>NUCLEOTIDE SEQUENCE [LARGE SCALE GENOMIC DNA]</scope>
    <source>
        <strain evidence="2">c</strain>
    </source>
</reference>
<dbReference type="AlphaFoldDB" id="A0A0B1PAL2"/>
<accession>A0A0B1PAL2</accession>
<name>A0A0B1PAL2_UNCNE</name>
<sequence>MLADEIERVCSVRPVQLKIYGRNKIEAPHRTWIEFFSKPPRARLRVFDESGIARPFKKQQPIDFCKRCKDHHPTKNCSRAPSCGNCGSTNHSKDILMAATKCRNCGGPYCSDSRGCLALPTRLGAPTKEQLKTYRQIGEREFQAVLRARAAEENVAANENGNIEITSSQCAELTTNFENSQASPVIQSTGDALRL</sequence>
<dbReference type="Proteomes" id="UP000030854">
    <property type="component" value="Unassembled WGS sequence"/>
</dbReference>
<organism evidence="1 2">
    <name type="scientific">Uncinula necator</name>
    <name type="common">Grape powdery mildew</name>
    <dbReference type="NCBI Taxonomy" id="52586"/>
    <lineage>
        <taxon>Eukaryota</taxon>
        <taxon>Fungi</taxon>
        <taxon>Dikarya</taxon>
        <taxon>Ascomycota</taxon>
        <taxon>Pezizomycotina</taxon>
        <taxon>Leotiomycetes</taxon>
        <taxon>Erysiphales</taxon>
        <taxon>Erysiphaceae</taxon>
        <taxon>Erysiphe</taxon>
    </lineage>
</organism>
<evidence type="ECO:0000313" key="2">
    <source>
        <dbReference type="Proteomes" id="UP000030854"/>
    </source>
</evidence>
<protein>
    <submittedName>
        <fullName evidence="1">Putative eka-like protein</fullName>
    </submittedName>
</protein>
<dbReference type="EMBL" id="JNVN01000291">
    <property type="protein sequence ID" value="KHJ35727.1"/>
    <property type="molecule type" value="Genomic_DNA"/>
</dbReference>
<keyword evidence="2" id="KW-1185">Reference proteome</keyword>
<dbReference type="HOGENOM" id="CLU_018153_4_2_1"/>